<keyword evidence="3" id="KW-1185">Reference proteome</keyword>
<proteinExistence type="predicted"/>
<dbReference type="RefSeq" id="WP_122015129.1">
    <property type="nucleotide sequence ID" value="NZ_CP033169.1"/>
</dbReference>
<dbReference type="InterPro" id="IPR012166">
    <property type="entry name" value="Uncharacterised_RocB"/>
</dbReference>
<dbReference type="EMBL" id="CP033169">
    <property type="protein sequence ID" value="AYO31267.1"/>
    <property type="molecule type" value="Genomic_DNA"/>
</dbReference>
<dbReference type="PANTHER" id="PTHR42994">
    <property type="entry name" value="PEPTIDASE T"/>
    <property type="match status" value="1"/>
</dbReference>
<organism evidence="2 3">
    <name type="scientific">Biomaibacter acetigenes</name>
    <dbReference type="NCBI Taxonomy" id="2316383"/>
    <lineage>
        <taxon>Bacteria</taxon>
        <taxon>Bacillati</taxon>
        <taxon>Bacillota</taxon>
        <taxon>Clostridia</taxon>
        <taxon>Thermosediminibacterales</taxon>
        <taxon>Tepidanaerobacteraceae</taxon>
        <taxon>Biomaibacter</taxon>
    </lineage>
</organism>
<evidence type="ECO:0000313" key="2">
    <source>
        <dbReference type="EMBL" id="AYO31267.1"/>
    </source>
</evidence>
<dbReference type="GO" id="GO:0016787">
    <property type="term" value="F:hydrolase activity"/>
    <property type="evidence" value="ECO:0007669"/>
    <property type="project" value="UniProtKB-KW"/>
</dbReference>
<dbReference type="Proteomes" id="UP000280960">
    <property type="component" value="Chromosome"/>
</dbReference>
<dbReference type="Pfam" id="PF01546">
    <property type="entry name" value="Peptidase_M20"/>
    <property type="match status" value="1"/>
</dbReference>
<dbReference type="PIRSF" id="PIRSF010386">
    <property type="entry name" value="RocB"/>
    <property type="match status" value="1"/>
</dbReference>
<accession>A0A3G2R926</accession>
<sequence>MVALLDLPDFYKTVHDITLDLIKTPSIVATQGEGRIALKIMNILKASPYFQKHPDNLWLVDVPGGPWPKYTVMALVEGEKNRSSQTVVLLGHIDTVRVEDFGTLKYYAFNPKGLVRHFSSLNIGGDVKEDLDSGKYMFGRGSVDMKSGVAAHMAVLMYLSEIAEGFSGNVLLAATPDEEDMSSGAIAALDELFRLKKERGFEYIALINADYTSPLYPGDDHRYVYLGTVGKLLPSFFIAGRETHVGQCFEGFDPNLLAAELTRLFDMNTDLCDEVEGEVTLPPVSLKQRDLKELYDVQIPFAAQCYYNFFTHSRSPEDIMKLCKEIARKAFVNVITTMEQKRRHYYDKANMPYHPVPYEPLVYSYHEFYQKVISKHPELISNLETLNENLLQDPNIDLREHSLRVVEEVWKQSEEFNNRIPLIIVYFSSAFNARVHIKGEKPSEVRLMDAVKKTVGEITQKTSENISIRKFFPYISDMSIFGISDTPEEIEVLKCNMPAWGKKYFLDTEKIRAINIPMVNIGPYGKDAHKMFERVEMNYSFRIVPQLIFMCISNLLL</sequence>
<dbReference type="SUPFAM" id="SSF53187">
    <property type="entry name" value="Zn-dependent exopeptidases"/>
    <property type="match status" value="1"/>
</dbReference>
<evidence type="ECO:0000313" key="3">
    <source>
        <dbReference type="Proteomes" id="UP000280960"/>
    </source>
</evidence>
<protein>
    <submittedName>
        <fullName evidence="2">M20/M25/M40 family metallo-hydrolase</fullName>
    </submittedName>
</protein>
<evidence type="ECO:0000256" key="1">
    <source>
        <dbReference type="ARBA" id="ARBA00001947"/>
    </source>
</evidence>
<comment type="cofactor">
    <cofactor evidence="1">
        <name>Zn(2+)</name>
        <dbReference type="ChEBI" id="CHEBI:29105"/>
    </cofactor>
</comment>
<keyword evidence="2" id="KW-0378">Hydrolase</keyword>
<dbReference type="PANTHER" id="PTHR42994:SF2">
    <property type="entry name" value="PEPTIDASE"/>
    <property type="match status" value="1"/>
</dbReference>
<dbReference type="Gene3D" id="3.40.630.10">
    <property type="entry name" value="Zn peptidases"/>
    <property type="match status" value="1"/>
</dbReference>
<name>A0A3G2R926_9FIRM</name>
<dbReference type="AlphaFoldDB" id="A0A3G2R926"/>
<reference evidence="2 3" key="1">
    <citation type="submission" date="2018-10" db="EMBL/GenBank/DDBJ databases">
        <authorList>
            <person name="Zhang X."/>
        </authorList>
    </citation>
    <scope>NUCLEOTIDE SEQUENCE [LARGE SCALE GENOMIC DNA]</scope>
    <source>
        <strain evidence="2 3">SK-G1</strain>
    </source>
</reference>
<gene>
    <name evidence="2" type="ORF">D2962_12250</name>
</gene>
<dbReference type="InterPro" id="IPR002933">
    <property type="entry name" value="Peptidase_M20"/>
</dbReference>
<dbReference type="KEGG" id="bacg:D2962_12250"/>